<dbReference type="InterPro" id="IPR050654">
    <property type="entry name" value="AChE-related_enzymes"/>
</dbReference>
<comment type="caution">
    <text evidence="3">The sequence shown here is derived from an EMBL/GenBank/DDBJ whole genome shotgun (WGS) entry which is preliminary data.</text>
</comment>
<name>A0A162WPI1_DIDRA</name>
<dbReference type="InterPro" id="IPR002018">
    <property type="entry name" value="CarbesteraseB"/>
</dbReference>
<dbReference type="GO" id="GO:0052689">
    <property type="term" value="F:carboxylic ester hydrolase activity"/>
    <property type="evidence" value="ECO:0007669"/>
    <property type="project" value="TreeGrafter"/>
</dbReference>
<sequence>MLLFTLFTIFFLAAANVPYSSSSSLEVPTSVGNVIGIIDQITPDVKQWLGIPFAEPPLGPLRFLPPTKPKNSSGVILAQSAAASCQQYLKGVPNIFNLVPEFNPPKPYSEDCLYLNIVAPRNPKHKRLPVAVWVHGGEYTYGGINTPYEKPQKWVQRSQEHIVVQISYRLNLLGFPNAPGLNQSELNLGILDIRFAVEWVRDNIASFGGDPLKIVLWGQAAGGGLVDAYQYANVDDPIARGIIQESSVITLGDLHTDVNQTTWKWVADQFNCTGDAKQVLDCMRNVDAVMLETLLQTHTDSGASPTLYLGAVADNTTAFTRAQYMQMAAAKSIPKLPTLVGSTANEGANFVPYSADGTTTTEAAIRTATLSIFQCRVARETAPWMGAYHFAEIPLITGTHADYRGNSTSFESALSETMQEYWLAFIKDPMHGLTQTGWPEYIGSNGTVIVFGEDDELIQMRGGAVLDEGLAVVNCTV</sequence>
<dbReference type="EMBL" id="JYNV01000301">
    <property type="protein sequence ID" value="KZM19150.1"/>
    <property type="molecule type" value="Genomic_DNA"/>
</dbReference>
<reference evidence="3 4" key="1">
    <citation type="journal article" date="2016" name="Sci. Rep.">
        <title>Draft genome sequencing and secretome analysis of fungal phytopathogen Ascochyta rabiei provides insight into the necrotrophic effector repertoire.</title>
        <authorList>
            <person name="Verma S."/>
            <person name="Gazara R.K."/>
            <person name="Nizam S."/>
            <person name="Parween S."/>
            <person name="Chattopadhyay D."/>
            <person name="Verma P.K."/>
        </authorList>
    </citation>
    <scope>NUCLEOTIDE SEQUENCE [LARGE SCALE GENOMIC DNA]</scope>
    <source>
        <strain evidence="3 4">ArDII</strain>
    </source>
</reference>
<gene>
    <name evidence="3" type="ORF">ST47_g9706</name>
</gene>
<dbReference type="InterPro" id="IPR019819">
    <property type="entry name" value="Carboxylesterase_B_CS"/>
</dbReference>
<proteinExistence type="inferred from homology"/>
<dbReference type="Proteomes" id="UP000076837">
    <property type="component" value="Unassembled WGS sequence"/>
</dbReference>
<dbReference type="Pfam" id="PF00135">
    <property type="entry name" value="COesterase"/>
    <property type="match status" value="1"/>
</dbReference>
<keyword evidence="2 3" id="KW-0378">Hydrolase</keyword>
<dbReference type="STRING" id="5454.A0A162WPI1"/>
<dbReference type="SUPFAM" id="SSF53474">
    <property type="entry name" value="alpha/beta-Hydrolases"/>
    <property type="match status" value="1"/>
</dbReference>
<evidence type="ECO:0000256" key="2">
    <source>
        <dbReference type="ARBA" id="ARBA00022801"/>
    </source>
</evidence>
<accession>A0A162WPI1</accession>
<evidence type="ECO:0000256" key="1">
    <source>
        <dbReference type="ARBA" id="ARBA00005964"/>
    </source>
</evidence>
<dbReference type="ESTHER" id="didra-a0a162wpi1">
    <property type="family name" value="Fungal_carboxylesterase_lipase"/>
</dbReference>
<evidence type="ECO:0000313" key="4">
    <source>
        <dbReference type="Proteomes" id="UP000076837"/>
    </source>
</evidence>
<evidence type="ECO:0000313" key="3">
    <source>
        <dbReference type="EMBL" id="KZM19150.1"/>
    </source>
</evidence>
<keyword evidence="4" id="KW-1185">Reference proteome</keyword>
<dbReference type="AlphaFoldDB" id="A0A162WPI1"/>
<dbReference type="OrthoDB" id="408631at2759"/>
<comment type="similarity">
    <text evidence="1">Belongs to the type-B carboxylesterase/lipase family.</text>
</comment>
<dbReference type="PROSITE" id="PS00941">
    <property type="entry name" value="CARBOXYLESTERASE_B_2"/>
    <property type="match status" value="1"/>
</dbReference>
<protein>
    <submittedName>
        <fullName evidence="3">Hydrolase</fullName>
    </submittedName>
</protein>
<dbReference type="InterPro" id="IPR029058">
    <property type="entry name" value="AB_hydrolase_fold"/>
</dbReference>
<dbReference type="PANTHER" id="PTHR43918">
    <property type="entry name" value="ACETYLCHOLINESTERASE"/>
    <property type="match status" value="1"/>
</dbReference>
<dbReference type="PANTHER" id="PTHR43918:SF4">
    <property type="entry name" value="CARBOXYLIC ESTER HYDROLASE"/>
    <property type="match status" value="1"/>
</dbReference>
<dbReference type="Gene3D" id="3.40.50.1820">
    <property type="entry name" value="alpha/beta hydrolase"/>
    <property type="match status" value="2"/>
</dbReference>
<organism evidence="3 4">
    <name type="scientific">Didymella rabiei</name>
    <name type="common">Chickpea ascochyta blight fungus</name>
    <name type="synonym">Mycosphaerella rabiei</name>
    <dbReference type="NCBI Taxonomy" id="5454"/>
    <lineage>
        <taxon>Eukaryota</taxon>
        <taxon>Fungi</taxon>
        <taxon>Dikarya</taxon>
        <taxon>Ascomycota</taxon>
        <taxon>Pezizomycotina</taxon>
        <taxon>Dothideomycetes</taxon>
        <taxon>Pleosporomycetidae</taxon>
        <taxon>Pleosporales</taxon>
        <taxon>Pleosporineae</taxon>
        <taxon>Didymellaceae</taxon>
        <taxon>Ascochyta</taxon>
    </lineage>
</organism>